<gene>
    <name evidence="3" type="ORF">F511_22393</name>
</gene>
<dbReference type="InterPro" id="IPR003676">
    <property type="entry name" value="SAUR_fam"/>
</dbReference>
<proteinExistence type="inferred from homology"/>
<dbReference type="Pfam" id="PF02519">
    <property type="entry name" value="Auxin_inducible"/>
    <property type="match status" value="1"/>
</dbReference>
<comment type="similarity">
    <text evidence="1">Belongs to the ARG7 family.</text>
</comment>
<reference evidence="3 4" key="1">
    <citation type="journal article" date="2015" name="Proc. Natl. Acad. Sci. U.S.A.">
        <title>The resurrection genome of Boea hygrometrica: A blueprint for survival of dehydration.</title>
        <authorList>
            <person name="Xiao L."/>
            <person name="Yang G."/>
            <person name="Zhang L."/>
            <person name="Yang X."/>
            <person name="Zhao S."/>
            <person name="Ji Z."/>
            <person name="Zhou Q."/>
            <person name="Hu M."/>
            <person name="Wang Y."/>
            <person name="Chen M."/>
            <person name="Xu Y."/>
            <person name="Jin H."/>
            <person name="Xiao X."/>
            <person name="Hu G."/>
            <person name="Bao F."/>
            <person name="Hu Y."/>
            <person name="Wan P."/>
            <person name="Li L."/>
            <person name="Deng X."/>
            <person name="Kuang T."/>
            <person name="Xiang C."/>
            <person name="Zhu J.K."/>
            <person name="Oliver M.J."/>
            <person name="He Y."/>
        </authorList>
    </citation>
    <scope>NUCLEOTIDE SEQUENCE [LARGE SCALE GENOMIC DNA]</scope>
    <source>
        <strain evidence="4">cv. XS01</strain>
    </source>
</reference>
<protein>
    <submittedName>
        <fullName evidence="3">Uncharacterized protein</fullName>
    </submittedName>
</protein>
<dbReference type="PANTHER" id="PTHR31374:SF118">
    <property type="entry name" value="OS01G0924966 PROTEIN"/>
    <property type="match status" value="1"/>
</dbReference>
<evidence type="ECO:0000313" key="4">
    <source>
        <dbReference type="Proteomes" id="UP000250235"/>
    </source>
</evidence>
<organism evidence="3 4">
    <name type="scientific">Dorcoceras hygrometricum</name>
    <dbReference type="NCBI Taxonomy" id="472368"/>
    <lineage>
        <taxon>Eukaryota</taxon>
        <taxon>Viridiplantae</taxon>
        <taxon>Streptophyta</taxon>
        <taxon>Embryophyta</taxon>
        <taxon>Tracheophyta</taxon>
        <taxon>Spermatophyta</taxon>
        <taxon>Magnoliopsida</taxon>
        <taxon>eudicotyledons</taxon>
        <taxon>Gunneridae</taxon>
        <taxon>Pentapetalae</taxon>
        <taxon>asterids</taxon>
        <taxon>lamiids</taxon>
        <taxon>Lamiales</taxon>
        <taxon>Gesneriaceae</taxon>
        <taxon>Didymocarpoideae</taxon>
        <taxon>Trichosporeae</taxon>
        <taxon>Loxocarpinae</taxon>
        <taxon>Dorcoceras</taxon>
    </lineage>
</organism>
<dbReference type="PANTHER" id="PTHR31374">
    <property type="entry name" value="AUXIN-INDUCED PROTEIN-LIKE-RELATED"/>
    <property type="match status" value="1"/>
</dbReference>
<evidence type="ECO:0000256" key="2">
    <source>
        <dbReference type="SAM" id="MobiDB-lite"/>
    </source>
</evidence>
<evidence type="ECO:0000313" key="3">
    <source>
        <dbReference type="EMBL" id="KZV29228.1"/>
    </source>
</evidence>
<dbReference type="Proteomes" id="UP000250235">
    <property type="component" value="Unassembled WGS sequence"/>
</dbReference>
<dbReference type="GO" id="GO:0009733">
    <property type="term" value="P:response to auxin"/>
    <property type="evidence" value="ECO:0007669"/>
    <property type="project" value="InterPro"/>
</dbReference>
<keyword evidence="4" id="KW-1185">Reference proteome</keyword>
<name>A0A2Z7B5L1_9LAMI</name>
<accession>A0A2Z7B5L1</accession>
<evidence type="ECO:0000256" key="1">
    <source>
        <dbReference type="ARBA" id="ARBA00006974"/>
    </source>
</evidence>
<dbReference type="EMBL" id="KV009425">
    <property type="protein sequence ID" value="KZV29228.1"/>
    <property type="molecule type" value="Genomic_DNA"/>
</dbReference>
<dbReference type="AlphaFoldDB" id="A0A2Z7B5L1"/>
<sequence length="483" mass="54236">MGDENNQRVNKNKLSLVPKKLTRFLSIKKHKKCSSWNETLLFKSTEPDSQGKATPKGCFSVYVGSERQRFVIKTEKANHPLFRMLLDDAELEYGFNCEGPLRIPCEVDLFCKIMVEMENCKALNQISCGFLSPFSGSTFNPKSRLGQTCDMAKGCSPYEHLTPPRSWSLDQAHLISGLRRTITHYHSCLEGHPGPSIDMHPHFRMIPLEDFDYYSVCNDPVTPKNPDCTELNLSKGCSALNEESSKSTKPAIAFIDNGRKVQPCQNLFSRLFNGWLIVSNEKILHRGYIEQEQQQAECRGTVADPDHASRRGSGRKKIGRETINTIQNKHNMTIHRVFLGVIFLASRRLAPTSFTRKPALHDQLGRILLVKLGGTNSGEARRRATAAALGGGGRQVGRNKFRRSKAAGDGGGVRRRRRLLGEEGDLMMDLDRPTGPGPTDEHSVHPHHRDFNITPIANRIGPIDSVSKTEYYDLKNHFESPIM</sequence>
<feature type="region of interest" description="Disordered" evidence="2">
    <location>
        <begin position="403"/>
        <end position="445"/>
    </location>
</feature>